<accession>F0SPP3</accession>
<protein>
    <submittedName>
        <fullName evidence="1">Uncharacterized protein</fullName>
    </submittedName>
</protein>
<evidence type="ECO:0000313" key="2">
    <source>
        <dbReference type="Proteomes" id="UP000006860"/>
    </source>
</evidence>
<organism evidence="1 2">
    <name type="scientific">Rubinisphaera brasiliensis (strain ATCC 49424 / DSM 5305 / JCM 21570 / IAM 15109 / NBRC 103401 / IFAM 1448)</name>
    <name type="common">Planctomyces brasiliensis</name>
    <dbReference type="NCBI Taxonomy" id="756272"/>
    <lineage>
        <taxon>Bacteria</taxon>
        <taxon>Pseudomonadati</taxon>
        <taxon>Planctomycetota</taxon>
        <taxon>Planctomycetia</taxon>
        <taxon>Planctomycetales</taxon>
        <taxon>Planctomycetaceae</taxon>
        <taxon>Rubinisphaera</taxon>
    </lineage>
</organism>
<dbReference type="STRING" id="756272.Plabr_1390"/>
<reference evidence="2" key="1">
    <citation type="submission" date="2011-02" db="EMBL/GenBank/DDBJ databases">
        <title>The complete genome of Planctomyces brasiliensis DSM 5305.</title>
        <authorList>
            <person name="Lucas S."/>
            <person name="Copeland A."/>
            <person name="Lapidus A."/>
            <person name="Bruce D."/>
            <person name="Goodwin L."/>
            <person name="Pitluck S."/>
            <person name="Kyrpides N."/>
            <person name="Mavromatis K."/>
            <person name="Pagani I."/>
            <person name="Ivanova N."/>
            <person name="Ovchinnikova G."/>
            <person name="Lu M."/>
            <person name="Detter J.C."/>
            <person name="Han C."/>
            <person name="Land M."/>
            <person name="Hauser L."/>
            <person name="Markowitz V."/>
            <person name="Cheng J.-F."/>
            <person name="Hugenholtz P."/>
            <person name="Woyke T."/>
            <person name="Wu D."/>
            <person name="Tindall B."/>
            <person name="Pomrenke H.G."/>
            <person name="Brambilla E."/>
            <person name="Klenk H.-P."/>
            <person name="Eisen J.A."/>
        </authorList>
    </citation>
    <scope>NUCLEOTIDE SEQUENCE [LARGE SCALE GENOMIC DNA]</scope>
    <source>
        <strain evidence="2">ATCC 49424 / DSM 5305 / JCM 21570 / NBRC 103401 / IFAM 1448</strain>
    </source>
</reference>
<sequence length="280" mass="31899">MQPGAIEVPWRSEKNWTRLAETMSAPPPPSARMYALNLTQTLDVAAHLLARADGLWTGDYAIPDAALHAYWVYSRDLTHQWMQNLTVCQRVMEMGPQRRARQCWLEYEPDIREILRADILQRTWYVILQASDKQRRACHAEPIARSVLAAQMQARVRALRLVLAGHQIDAARMQGLNQLRRTAESWSDLLCAHLATRHEVPDVLFDEKRARIWAQTPLTEMLPELKIPGASSAIGELNRELCNIAPQQFPLGSLQTLTARMLDCLPPARDDQTLRRPTGE</sequence>
<name>F0SPP3_RUBBR</name>
<dbReference type="Proteomes" id="UP000006860">
    <property type="component" value="Chromosome"/>
</dbReference>
<gene>
    <name evidence="1" type="ordered locus">Plabr_1390</name>
</gene>
<dbReference type="HOGENOM" id="CLU_993526_0_0_0"/>
<dbReference type="KEGG" id="pbs:Plabr_1390"/>
<proteinExistence type="predicted"/>
<keyword evidence="2" id="KW-1185">Reference proteome</keyword>
<evidence type="ECO:0000313" key="1">
    <source>
        <dbReference type="EMBL" id="ADY59002.1"/>
    </source>
</evidence>
<dbReference type="AlphaFoldDB" id="F0SPP3"/>
<dbReference type="EMBL" id="CP002546">
    <property type="protein sequence ID" value="ADY59002.1"/>
    <property type="molecule type" value="Genomic_DNA"/>
</dbReference>